<name>A0ACB7FX45_MANES</name>
<keyword evidence="2" id="KW-1185">Reference proteome</keyword>
<dbReference type="EMBL" id="CM004404">
    <property type="protein sequence ID" value="KAG8632226.1"/>
    <property type="molecule type" value="Genomic_DNA"/>
</dbReference>
<evidence type="ECO:0000313" key="2">
    <source>
        <dbReference type="Proteomes" id="UP000091857"/>
    </source>
</evidence>
<evidence type="ECO:0000313" key="1">
    <source>
        <dbReference type="EMBL" id="KAG8632226.1"/>
    </source>
</evidence>
<gene>
    <name evidence="1" type="ORF">MANES_18G004100v8</name>
</gene>
<organism evidence="1 2">
    <name type="scientific">Manihot esculenta</name>
    <name type="common">Cassava</name>
    <name type="synonym">Jatropha manihot</name>
    <dbReference type="NCBI Taxonomy" id="3983"/>
    <lineage>
        <taxon>Eukaryota</taxon>
        <taxon>Viridiplantae</taxon>
        <taxon>Streptophyta</taxon>
        <taxon>Embryophyta</taxon>
        <taxon>Tracheophyta</taxon>
        <taxon>Spermatophyta</taxon>
        <taxon>Magnoliopsida</taxon>
        <taxon>eudicotyledons</taxon>
        <taxon>Gunneridae</taxon>
        <taxon>Pentapetalae</taxon>
        <taxon>rosids</taxon>
        <taxon>fabids</taxon>
        <taxon>Malpighiales</taxon>
        <taxon>Euphorbiaceae</taxon>
        <taxon>Crotonoideae</taxon>
        <taxon>Manihoteae</taxon>
        <taxon>Manihot</taxon>
    </lineage>
</organism>
<reference evidence="2" key="1">
    <citation type="journal article" date="2016" name="Nat. Biotechnol.">
        <title>Sequencing wild and cultivated cassava and related species reveals extensive interspecific hybridization and genetic diversity.</title>
        <authorList>
            <person name="Bredeson J.V."/>
            <person name="Lyons J.B."/>
            <person name="Prochnik S.E."/>
            <person name="Wu G.A."/>
            <person name="Ha C.M."/>
            <person name="Edsinger-Gonzales E."/>
            <person name="Grimwood J."/>
            <person name="Schmutz J."/>
            <person name="Rabbi I.Y."/>
            <person name="Egesi C."/>
            <person name="Nauluvula P."/>
            <person name="Lebot V."/>
            <person name="Ndunguru J."/>
            <person name="Mkamilo G."/>
            <person name="Bart R.S."/>
            <person name="Setter T.L."/>
            <person name="Gleadow R.M."/>
            <person name="Kulakow P."/>
            <person name="Ferguson M.E."/>
            <person name="Rounsley S."/>
            <person name="Rokhsar D.S."/>
        </authorList>
    </citation>
    <scope>NUCLEOTIDE SEQUENCE [LARGE SCALE GENOMIC DNA]</scope>
    <source>
        <strain evidence="2">cv. AM560-2</strain>
    </source>
</reference>
<protein>
    <submittedName>
        <fullName evidence="1">Uncharacterized protein</fullName>
    </submittedName>
</protein>
<proteinExistence type="predicted"/>
<dbReference type="Proteomes" id="UP000091857">
    <property type="component" value="Chromosome 18"/>
</dbReference>
<comment type="caution">
    <text evidence="1">The sequence shown here is derived from an EMBL/GenBank/DDBJ whole genome shotgun (WGS) entry which is preliminary data.</text>
</comment>
<sequence length="528" mass="60281">MAYGKSPSLHLLCVGRGTLPTFKFSFTLFETTPRRILLFAFFSLFLCVSFSLFSSHNSIYANHLSVNYSSLPPIHPTRLASSSFQDFIFIHTQSVLLPDWQVLVIVSPETDSQLLSCGNFICVYPNNATAPATFSGILPSTNQTTFKCLLPRSTRRRLPFAAPILSDKESPVPWLWTYLVYESFSTEDDVVLFVKGLNNRQGLNRSPREFNGTVKTTVTSSIQEVFRCGHPDLTAFGSIDEHDHDHNPIKLKLSVEETTATGAKKVVPSVAYYTPRRKRAKSQPKSLLCASTMVYNVGKFLREWIMYHSKIGVEKFILYDNDSDDDLISIVKNLNEEGYNVETLLWLWPKTQEAGFSHAALYAKDSCKWMIYIDIDEFIFAPSWDNSSQPSDQMLKSLLPPSSTSRRHMIGEVWIISHPAEGVIQGYTCRRRLENRHKSIVLLEAIDDSLLNVIHHFSLNKFAVVNHYKYQAWAEFKAKFRRRVSAYVDRTPGLGYEAVEPRGLKMLTRRWFGKQMGSRGTYRMAWQS</sequence>
<accession>A0ACB7FX45</accession>